<dbReference type="GO" id="GO:0007020">
    <property type="term" value="P:microtubule nucleation"/>
    <property type="evidence" value="ECO:0007669"/>
    <property type="project" value="InterPro"/>
</dbReference>
<dbReference type="OrthoDB" id="2192946at2759"/>
<dbReference type="AlphaFoldDB" id="A0A7I8V6U6"/>
<proteinExistence type="inferred from homology"/>
<evidence type="ECO:0000256" key="4">
    <source>
        <dbReference type="ARBA" id="ARBA00023212"/>
    </source>
</evidence>
<keyword evidence="3 5" id="KW-0493">Microtubule</keyword>
<dbReference type="GO" id="GO:0051321">
    <property type="term" value="P:meiotic cell cycle"/>
    <property type="evidence" value="ECO:0007669"/>
    <property type="project" value="TreeGrafter"/>
</dbReference>
<protein>
    <recommendedName>
        <fullName evidence="5">Gamma-tubulin complex component</fullName>
    </recommendedName>
</protein>
<name>A0A7I8V6U6_9ANNE</name>
<comment type="subcellular location">
    <subcellularLocation>
        <location evidence="5">Cytoplasm</location>
        <location evidence="5">Cytoskeleton</location>
        <location evidence="5">Microtubule organizing center</location>
    </subcellularLocation>
</comment>
<reference evidence="8 9" key="1">
    <citation type="submission" date="2020-08" db="EMBL/GenBank/DDBJ databases">
        <authorList>
            <person name="Hejnol A."/>
        </authorList>
    </citation>
    <scope>NUCLEOTIDE SEQUENCE [LARGE SCALE GENOMIC DNA]</scope>
</reference>
<feature type="domain" description="Gamma tubulin complex component protein N-terminal" evidence="7">
    <location>
        <begin position="481"/>
        <end position="771"/>
    </location>
</feature>
<dbReference type="InterPro" id="IPR041470">
    <property type="entry name" value="GCP_N"/>
</dbReference>
<evidence type="ECO:0000313" key="9">
    <source>
        <dbReference type="Proteomes" id="UP000549394"/>
    </source>
</evidence>
<evidence type="ECO:0000259" key="6">
    <source>
        <dbReference type="Pfam" id="PF04130"/>
    </source>
</evidence>
<evidence type="ECO:0000256" key="1">
    <source>
        <dbReference type="ARBA" id="ARBA00010337"/>
    </source>
</evidence>
<dbReference type="GO" id="GO:0000922">
    <property type="term" value="C:spindle pole"/>
    <property type="evidence" value="ECO:0007669"/>
    <property type="project" value="InterPro"/>
</dbReference>
<evidence type="ECO:0000256" key="3">
    <source>
        <dbReference type="ARBA" id="ARBA00022701"/>
    </source>
</evidence>
<dbReference type="GO" id="GO:0000278">
    <property type="term" value="P:mitotic cell cycle"/>
    <property type="evidence" value="ECO:0007669"/>
    <property type="project" value="TreeGrafter"/>
</dbReference>
<dbReference type="GO" id="GO:0043015">
    <property type="term" value="F:gamma-tubulin binding"/>
    <property type="evidence" value="ECO:0007669"/>
    <property type="project" value="InterPro"/>
</dbReference>
<dbReference type="GO" id="GO:0051011">
    <property type="term" value="F:microtubule minus-end binding"/>
    <property type="evidence" value="ECO:0007669"/>
    <property type="project" value="TreeGrafter"/>
</dbReference>
<dbReference type="Gene3D" id="1.20.120.1900">
    <property type="entry name" value="Gamma-tubulin complex, C-terminal domain"/>
    <property type="match status" value="1"/>
</dbReference>
<dbReference type="GO" id="GO:0051225">
    <property type="term" value="P:spindle assembly"/>
    <property type="evidence" value="ECO:0007669"/>
    <property type="project" value="TreeGrafter"/>
</dbReference>
<dbReference type="PANTHER" id="PTHR19302">
    <property type="entry name" value="GAMMA TUBULIN COMPLEX PROTEIN"/>
    <property type="match status" value="1"/>
</dbReference>
<dbReference type="GO" id="GO:0000930">
    <property type="term" value="C:gamma-tubulin complex"/>
    <property type="evidence" value="ECO:0007669"/>
    <property type="project" value="TreeGrafter"/>
</dbReference>
<feature type="domain" description="Gamma tubulin complex component C-terminal" evidence="6">
    <location>
        <begin position="774"/>
        <end position="1084"/>
    </location>
</feature>
<dbReference type="GO" id="GO:0005874">
    <property type="term" value="C:microtubule"/>
    <property type="evidence" value="ECO:0007669"/>
    <property type="project" value="UniProtKB-KW"/>
</dbReference>
<comment type="caution">
    <text evidence="8">The sequence shown here is derived from an EMBL/GenBank/DDBJ whole genome shotgun (WGS) entry which is preliminary data.</text>
</comment>
<accession>A0A7I8V6U6</accession>
<dbReference type="InterPro" id="IPR042241">
    <property type="entry name" value="GCP_C_sf"/>
</dbReference>
<evidence type="ECO:0000256" key="5">
    <source>
        <dbReference type="RuleBase" id="RU363050"/>
    </source>
</evidence>
<evidence type="ECO:0000259" key="7">
    <source>
        <dbReference type="Pfam" id="PF17681"/>
    </source>
</evidence>
<dbReference type="InterPro" id="IPR007259">
    <property type="entry name" value="GCP"/>
</dbReference>
<dbReference type="PANTHER" id="PTHR19302:SF13">
    <property type="entry name" value="GAMMA-TUBULIN COMPLEX COMPONENT 2"/>
    <property type="match status" value="1"/>
</dbReference>
<keyword evidence="2 5" id="KW-0963">Cytoplasm</keyword>
<dbReference type="Pfam" id="PF04130">
    <property type="entry name" value="GCP_C_terminal"/>
    <property type="match status" value="1"/>
</dbReference>
<keyword evidence="4 5" id="KW-0206">Cytoskeleton</keyword>
<sequence length="1093" mass="127762">MNDKDTNEKYEQSLLRNVLNNFNNENSKDKEKINQYINILKIFFQDIENTVQNQVEDFYNEFHSLVTRVLNFHSNLLMKEKSINDESTYKKEIDKFKVTEENYLIEFKRLLVLHEPDSLNKLTELINKYDIQSEKLWNLTKKHYGTILKDFYRHLEDDVFEYYNTNEQSQREKLLIGFSKLTNIDKDILKTYDKSRIYSTLNYMRSTTLDKLTSHLKPFNDECLKLVEKRKESNYNGMSIMTILKRPSFLFEEEAELTLQDLLIFEIFVTLIMDKESELKIHHIVSELYRIIGVQGDSDDPSVENLVETLLKNRQPFVSSQVSVHRAKRTLAETSSQPNEFLEKYEELKAKNIRHLDAFVYLLSLLNRDDNFQAVMKSIGPKLQSDDVSNTPSSLKPDELKKLKSDLLRETNTLKNYESTLTLHSADGKKASQKILPAQPDWLFERSALTMDFLPVREIGNNDQIFPTVKSSTSIQEQEIIEDILFIMEGVTGRHIKEIPLSENYGRRDFNIDPSIDPMNKELIKRMLPLCSDYSTVVRFIEEKQAFEYGLVNQAVGAAMRSLINDYLVLICQLEHQSREGQLTLQKLWYYMQPTIRTMEILASISNAINQGECTGGAVLSLLYEKTHKHTGDKRAQDLCSFLMQSANKPYFDILEKWIFKGAIVDTYAEFMIEERQSLVKERLQNDYNDDYWEQHYIICRDRVPVFLERQAGLILNTGKYLNVVRLCGEHFQSTPSKPFVYTDNERELASRINEAYAYASGLLLNMLLEKQRLMDRLRSIKHYFLLNQGDFIVQFMDLAEEELRKNMNDIQESRLEALLELSLRTSAANIDQFKDDVRPELLKYDLVSQIFKIASIETKREKEYAIEHSDENLTGLEAFAFNYVVKWPVSLVLNKKVSIIYHPSFFIHLTKDFTSTWVTSKRVKSNDWEKYTAAFALRQRMLNFVHNLQYYMLLEVIEPNWHQLEKAISSAKNIDDVLEAHNEFLSSSMRDCMLTNPELLSMIHKLMVVCVTYSNCMQKALKSGSARGSSHTIEFQNTISKFDDNFSALLVRLLDKVLDFSLCSMTDLKLVNILHRLDFNGFYQDQLEARHG</sequence>
<organism evidence="8 9">
    <name type="scientific">Dimorphilus gyrociliatus</name>
    <dbReference type="NCBI Taxonomy" id="2664684"/>
    <lineage>
        <taxon>Eukaryota</taxon>
        <taxon>Metazoa</taxon>
        <taxon>Spiralia</taxon>
        <taxon>Lophotrochozoa</taxon>
        <taxon>Annelida</taxon>
        <taxon>Polychaeta</taxon>
        <taxon>Polychaeta incertae sedis</taxon>
        <taxon>Dinophilidae</taxon>
        <taxon>Dimorphilus</taxon>
    </lineage>
</organism>
<evidence type="ECO:0000256" key="2">
    <source>
        <dbReference type="ARBA" id="ARBA00022490"/>
    </source>
</evidence>
<gene>
    <name evidence="8" type="ORF">DGYR_LOCUS261</name>
</gene>
<comment type="similarity">
    <text evidence="1 5">Belongs to the TUBGCP family.</text>
</comment>
<dbReference type="EMBL" id="CAJFCJ010000001">
    <property type="protein sequence ID" value="CAD5110905.1"/>
    <property type="molecule type" value="Genomic_DNA"/>
</dbReference>
<dbReference type="InterPro" id="IPR040457">
    <property type="entry name" value="GCP_C"/>
</dbReference>
<dbReference type="FunFam" id="1.20.120.1900:FF:000037">
    <property type="entry name" value="Gamma-tubulin complex component"/>
    <property type="match status" value="1"/>
</dbReference>
<dbReference type="Proteomes" id="UP000549394">
    <property type="component" value="Unassembled WGS sequence"/>
</dbReference>
<dbReference type="GO" id="GO:0031122">
    <property type="term" value="P:cytoplasmic microtubule organization"/>
    <property type="evidence" value="ECO:0007669"/>
    <property type="project" value="TreeGrafter"/>
</dbReference>
<dbReference type="Pfam" id="PF17681">
    <property type="entry name" value="GCP_N_terminal"/>
    <property type="match status" value="1"/>
</dbReference>
<evidence type="ECO:0000313" key="8">
    <source>
        <dbReference type="EMBL" id="CAD5110905.1"/>
    </source>
</evidence>
<keyword evidence="9" id="KW-1185">Reference proteome</keyword>